<sequence>MQRFYKDVAVGAEADGFTVLLDGKPVRTPARRLLLLPTRALAEAVAEEWRAQGETLAADAMRLTRLATTVVDLMPTRRGDAIEEVAGFADTDLLCYRASSPATLVERQEASWQPWLDWAERQYDARLQPASGIMPVEQSETALKALKAAVARLGDWRLVGLHAATTALGSLILGLALERGAIDGERAFETAYLDELFEIEEWGEDAEQTRRHERLRADVAAAERFLRLLAA</sequence>
<dbReference type="PANTHER" id="PTHR21013">
    <property type="entry name" value="ATP SYNTHASE MITOCHONDRIAL F1 COMPLEX ASSEMBLY FACTOR 2/ATP12 PROTEIN, MITOCHONDRIAL PRECURSOR"/>
    <property type="match status" value="1"/>
</dbReference>
<keyword evidence="3" id="KW-0143">Chaperone</keyword>
<dbReference type="Gene3D" id="3.30.2180.10">
    <property type="entry name" value="ATP12-like"/>
    <property type="match status" value="1"/>
</dbReference>
<evidence type="ECO:0000256" key="1">
    <source>
        <dbReference type="ARBA" id="ARBA00008231"/>
    </source>
</evidence>
<dbReference type="InterPro" id="IPR011419">
    <property type="entry name" value="ATP12_ATP_synth-F1-assembly"/>
</dbReference>
<protein>
    <submittedName>
        <fullName evidence="4">ATP12 family protein</fullName>
    </submittedName>
</protein>
<proteinExistence type="inferred from homology"/>
<dbReference type="InterPro" id="IPR023335">
    <property type="entry name" value="ATP12_ortho_dom_sf"/>
</dbReference>
<dbReference type="Pfam" id="PF07542">
    <property type="entry name" value="ATP12"/>
    <property type="match status" value="1"/>
</dbReference>
<dbReference type="EMBL" id="JBBLZC010000029">
    <property type="protein sequence ID" value="MEK0085548.1"/>
    <property type="molecule type" value="Genomic_DNA"/>
</dbReference>
<accession>A0ABU8XYN2</accession>
<keyword evidence="5" id="KW-1185">Reference proteome</keyword>
<dbReference type="InterPro" id="IPR042272">
    <property type="entry name" value="ATP12_ATP_synth-F1-assembly_N"/>
</dbReference>
<dbReference type="PANTHER" id="PTHR21013:SF10">
    <property type="entry name" value="ATP SYNTHASE MITOCHONDRIAL F1 COMPLEX ASSEMBLY FACTOR 2"/>
    <property type="match status" value="1"/>
</dbReference>
<keyword evidence="2" id="KW-0809">Transit peptide</keyword>
<comment type="similarity">
    <text evidence="1">Belongs to the ATP12 family.</text>
</comment>
<evidence type="ECO:0000256" key="3">
    <source>
        <dbReference type="ARBA" id="ARBA00023186"/>
    </source>
</evidence>
<organism evidence="4 5">
    <name type="scientific">Benzoatithermus flavus</name>
    <dbReference type="NCBI Taxonomy" id="3108223"/>
    <lineage>
        <taxon>Bacteria</taxon>
        <taxon>Pseudomonadati</taxon>
        <taxon>Pseudomonadota</taxon>
        <taxon>Alphaproteobacteria</taxon>
        <taxon>Geminicoccales</taxon>
        <taxon>Geminicoccaceae</taxon>
        <taxon>Benzoatithermus</taxon>
    </lineage>
</organism>
<dbReference type="Gene3D" id="1.10.3580.10">
    <property type="entry name" value="ATP12 ATPase"/>
    <property type="match status" value="1"/>
</dbReference>
<evidence type="ECO:0000313" key="4">
    <source>
        <dbReference type="EMBL" id="MEK0085548.1"/>
    </source>
</evidence>
<comment type="caution">
    <text evidence="4">The sequence shown here is derived from an EMBL/GenBank/DDBJ whole genome shotgun (WGS) entry which is preliminary data.</text>
</comment>
<reference evidence="4 5" key="1">
    <citation type="submission" date="2024-01" db="EMBL/GenBank/DDBJ databases">
        <title>Multi-omics insights into the function and evolution of sodium benzoate biodegradation pathways in Benzoatithermus flavus gen. nov., sp. nov. from hot spring.</title>
        <authorList>
            <person name="Hu C.-J."/>
            <person name="Li W.-J."/>
        </authorList>
    </citation>
    <scope>NUCLEOTIDE SEQUENCE [LARGE SCALE GENOMIC DNA]</scope>
    <source>
        <strain evidence="4 5">SYSU G07066</strain>
    </source>
</reference>
<dbReference type="SUPFAM" id="SSF160909">
    <property type="entry name" value="ATP12-like"/>
    <property type="match status" value="1"/>
</dbReference>
<gene>
    <name evidence="4" type="ORF">U1T56_20540</name>
</gene>
<evidence type="ECO:0000313" key="5">
    <source>
        <dbReference type="Proteomes" id="UP001375743"/>
    </source>
</evidence>
<dbReference type="Proteomes" id="UP001375743">
    <property type="component" value="Unassembled WGS sequence"/>
</dbReference>
<dbReference type="RefSeq" id="WP_418161397.1">
    <property type="nucleotide sequence ID" value="NZ_JBBLZC010000029.1"/>
</dbReference>
<evidence type="ECO:0000256" key="2">
    <source>
        <dbReference type="ARBA" id="ARBA00022946"/>
    </source>
</evidence>
<name>A0ABU8XYN2_9PROT</name>